<comment type="caution">
    <text evidence="1">The sequence shown here is derived from an EMBL/GenBank/DDBJ whole genome shotgun (WGS) entry which is preliminary data.</text>
</comment>
<name>X1ILE4_9ZZZZ</name>
<dbReference type="EMBL" id="BARU01033392">
    <property type="protein sequence ID" value="GAH66939.1"/>
    <property type="molecule type" value="Genomic_DNA"/>
</dbReference>
<proteinExistence type="predicted"/>
<sequence>MTLLSLLRLEPALQPHAACARCAFFDSGAATIESQFPGLSSLSSGYASVRDGDGLCTKHLRLLRATSACAEFAPK</sequence>
<gene>
    <name evidence="1" type="ORF">S03H2_52564</name>
</gene>
<protein>
    <submittedName>
        <fullName evidence="1">Uncharacterized protein</fullName>
    </submittedName>
</protein>
<organism evidence="1">
    <name type="scientific">marine sediment metagenome</name>
    <dbReference type="NCBI Taxonomy" id="412755"/>
    <lineage>
        <taxon>unclassified sequences</taxon>
        <taxon>metagenomes</taxon>
        <taxon>ecological metagenomes</taxon>
    </lineage>
</organism>
<evidence type="ECO:0000313" key="1">
    <source>
        <dbReference type="EMBL" id="GAH66939.1"/>
    </source>
</evidence>
<accession>X1ILE4</accession>
<reference evidence="1" key="1">
    <citation type="journal article" date="2014" name="Front. Microbiol.">
        <title>High frequency of phylogenetically diverse reductive dehalogenase-homologous genes in deep subseafloor sedimentary metagenomes.</title>
        <authorList>
            <person name="Kawai M."/>
            <person name="Futagami T."/>
            <person name="Toyoda A."/>
            <person name="Takaki Y."/>
            <person name="Nishi S."/>
            <person name="Hori S."/>
            <person name="Arai W."/>
            <person name="Tsubouchi T."/>
            <person name="Morono Y."/>
            <person name="Uchiyama I."/>
            <person name="Ito T."/>
            <person name="Fujiyama A."/>
            <person name="Inagaki F."/>
            <person name="Takami H."/>
        </authorList>
    </citation>
    <scope>NUCLEOTIDE SEQUENCE</scope>
    <source>
        <strain evidence="1">Expedition CK06-06</strain>
    </source>
</reference>
<dbReference type="AlphaFoldDB" id="X1ILE4"/>